<evidence type="ECO:0000256" key="4">
    <source>
        <dbReference type="PROSITE-ProRule" id="PRU00335"/>
    </source>
</evidence>
<dbReference type="PANTHER" id="PTHR30055:SF234">
    <property type="entry name" value="HTH-TYPE TRANSCRIPTIONAL REGULATOR BETI"/>
    <property type="match status" value="1"/>
</dbReference>
<dbReference type="PROSITE" id="PS50977">
    <property type="entry name" value="HTH_TETR_2"/>
    <property type="match status" value="1"/>
</dbReference>
<dbReference type="AlphaFoldDB" id="A0A975FLX8"/>
<dbReference type="Pfam" id="PF00440">
    <property type="entry name" value="TetR_N"/>
    <property type="match status" value="1"/>
</dbReference>
<sequence>MPRGDLILGSADGRRSIVRTEPAQRRSAQRLDALLDAAAAVIDEIGSERLTTQLVAERAGASIGTVYRYFPDRVAVLDGLRDRSVRRYRERLADAVGDAELANWWDVIDLAILTSIECYRREPGFRIVRTTVRERGEAGTAVIADRLAQLIETEFDVAEVDPDELRLRLDVVVEVVDGLVARAVDGDIVDDRVLDECRRIAHDTLADSLGQTRRASAA</sequence>
<feature type="DNA-binding region" description="H-T-H motif" evidence="4">
    <location>
        <begin position="51"/>
        <end position="70"/>
    </location>
</feature>
<keyword evidence="7" id="KW-1185">Reference proteome</keyword>
<dbReference type="EMBL" id="CP071696">
    <property type="protein sequence ID" value="QTX04893.1"/>
    <property type="molecule type" value="Genomic_DNA"/>
</dbReference>
<evidence type="ECO:0000313" key="7">
    <source>
        <dbReference type="Proteomes" id="UP000671914"/>
    </source>
</evidence>
<name>A0A975FLX8_9MICO</name>
<keyword evidence="2 4" id="KW-0238">DNA-binding</keyword>
<evidence type="ECO:0000256" key="3">
    <source>
        <dbReference type="ARBA" id="ARBA00023163"/>
    </source>
</evidence>
<keyword evidence="1" id="KW-0805">Transcription regulation</keyword>
<evidence type="ECO:0000256" key="2">
    <source>
        <dbReference type="ARBA" id="ARBA00023125"/>
    </source>
</evidence>
<dbReference type="GO" id="GO:0000976">
    <property type="term" value="F:transcription cis-regulatory region binding"/>
    <property type="evidence" value="ECO:0007669"/>
    <property type="project" value="TreeGrafter"/>
</dbReference>
<evidence type="ECO:0000313" key="6">
    <source>
        <dbReference type="EMBL" id="QTX04893.1"/>
    </source>
</evidence>
<accession>A0A975FLX8</accession>
<dbReference type="GO" id="GO:0003700">
    <property type="term" value="F:DNA-binding transcription factor activity"/>
    <property type="evidence" value="ECO:0007669"/>
    <property type="project" value="TreeGrafter"/>
</dbReference>
<gene>
    <name evidence="6" type="ORF">G127AT_01100</name>
</gene>
<protein>
    <submittedName>
        <fullName evidence="6">TetR/AcrR family transcriptional regulator</fullName>
    </submittedName>
</protein>
<organism evidence="6 7">
    <name type="scientific">Agromyces archimandritae</name>
    <dbReference type="NCBI Taxonomy" id="2781962"/>
    <lineage>
        <taxon>Bacteria</taxon>
        <taxon>Bacillati</taxon>
        <taxon>Actinomycetota</taxon>
        <taxon>Actinomycetes</taxon>
        <taxon>Micrococcales</taxon>
        <taxon>Microbacteriaceae</taxon>
        <taxon>Agromyces</taxon>
    </lineage>
</organism>
<reference evidence="6" key="1">
    <citation type="submission" date="2021-03" db="EMBL/GenBank/DDBJ databases">
        <title>Agromyces archimandritus sp. nov., isolated from the cockroach Archimandrita tessellata.</title>
        <authorList>
            <person name="Guzman J."/>
            <person name="Ortuzar M."/>
            <person name="Poehlein A."/>
            <person name="Daniel R."/>
            <person name="Trujillo M."/>
            <person name="Vilcinskas A."/>
        </authorList>
    </citation>
    <scope>NUCLEOTIDE SEQUENCE</scope>
    <source>
        <strain evidence="6">G127AT</strain>
    </source>
</reference>
<proteinExistence type="predicted"/>
<evidence type="ECO:0000256" key="1">
    <source>
        <dbReference type="ARBA" id="ARBA00023015"/>
    </source>
</evidence>
<dbReference type="Pfam" id="PF17928">
    <property type="entry name" value="TetR_C_22"/>
    <property type="match status" value="1"/>
</dbReference>
<dbReference type="KEGG" id="aarc:G127AT_01100"/>
<evidence type="ECO:0000259" key="5">
    <source>
        <dbReference type="PROSITE" id="PS50977"/>
    </source>
</evidence>
<dbReference type="PRINTS" id="PR00455">
    <property type="entry name" value="HTHTETR"/>
</dbReference>
<dbReference type="InterPro" id="IPR041674">
    <property type="entry name" value="TetR_C_22"/>
</dbReference>
<keyword evidence="3" id="KW-0804">Transcription</keyword>
<dbReference type="PANTHER" id="PTHR30055">
    <property type="entry name" value="HTH-TYPE TRANSCRIPTIONAL REGULATOR RUTR"/>
    <property type="match status" value="1"/>
</dbReference>
<dbReference type="SUPFAM" id="SSF46689">
    <property type="entry name" value="Homeodomain-like"/>
    <property type="match status" value="1"/>
</dbReference>
<dbReference type="InterPro" id="IPR050109">
    <property type="entry name" value="HTH-type_TetR-like_transc_reg"/>
</dbReference>
<dbReference type="Proteomes" id="UP000671914">
    <property type="component" value="Chromosome"/>
</dbReference>
<dbReference type="InterPro" id="IPR001647">
    <property type="entry name" value="HTH_TetR"/>
</dbReference>
<dbReference type="Gene3D" id="1.10.357.10">
    <property type="entry name" value="Tetracycline Repressor, domain 2"/>
    <property type="match status" value="1"/>
</dbReference>
<dbReference type="InterPro" id="IPR009057">
    <property type="entry name" value="Homeodomain-like_sf"/>
</dbReference>
<dbReference type="RefSeq" id="WP_210898971.1">
    <property type="nucleotide sequence ID" value="NZ_CP071696.1"/>
</dbReference>
<feature type="domain" description="HTH tetR-type" evidence="5">
    <location>
        <begin position="28"/>
        <end position="88"/>
    </location>
</feature>